<dbReference type="PATRIC" id="fig|1544416.3.peg.1978"/>
<protein>
    <submittedName>
        <fullName evidence="3">Uncharacterized protein</fullName>
    </submittedName>
</protein>
<name>A0A0Q0YN62_9CORY</name>
<dbReference type="EMBL" id="LKST01000003">
    <property type="protein sequence ID" value="KQB83903.1"/>
    <property type="molecule type" value="Genomic_DNA"/>
</dbReference>
<dbReference type="Proteomes" id="UP000050517">
    <property type="component" value="Unassembled WGS sequence"/>
</dbReference>
<dbReference type="AlphaFoldDB" id="A0A0Q0YN62"/>
<keyword evidence="4" id="KW-1185">Reference proteome</keyword>
<accession>A0A0Q0YN62</accession>
<comment type="caution">
    <text evidence="3">The sequence shown here is derived from an EMBL/GenBank/DDBJ whole genome shotgun (WGS) entry which is preliminary data.</text>
</comment>
<evidence type="ECO:0000313" key="4">
    <source>
        <dbReference type="Proteomes" id="UP000050517"/>
    </source>
</evidence>
<proteinExistence type="predicted"/>
<feature type="region of interest" description="Disordered" evidence="1">
    <location>
        <begin position="29"/>
        <end position="55"/>
    </location>
</feature>
<sequence>MRMKRFIATASTAVALTSTMIAPAHAEDTIVGHDRPATDQQPVYAENTETPTAQTPSDFEQAQFDLRKQELSTEQAKLSIDSIKTILKAVLFFTGVGIPLTLTL</sequence>
<evidence type="ECO:0000256" key="1">
    <source>
        <dbReference type="SAM" id="MobiDB-lite"/>
    </source>
</evidence>
<gene>
    <name evidence="3" type="ORF">Cocul_01979</name>
</gene>
<evidence type="ECO:0000313" key="3">
    <source>
        <dbReference type="EMBL" id="KQB83903.1"/>
    </source>
</evidence>
<feature type="signal peptide" evidence="2">
    <location>
        <begin position="1"/>
        <end position="26"/>
    </location>
</feature>
<reference evidence="3 4" key="1">
    <citation type="submission" date="2015-10" db="EMBL/GenBank/DDBJ databases">
        <title>Corynebacteirum lowii and Corynebacterium oculi species nova, derived from human clinical disease and and emended description of Corynebacterium mastiditis.</title>
        <authorList>
            <person name="Bernard K."/>
            <person name="Pacheco A.L."/>
            <person name="Mcdougall C."/>
            <person name="Burtx T."/>
            <person name="Weibe D."/>
            <person name="Tyler S."/>
            <person name="Olson A.B."/>
            <person name="Cnockaert M."/>
            <person name="Eguchi H."/>
            <person name="Kuwahara T."/>
            <person name="Nakayama-Imaohji H."/>
            <person name="Boudewijins M."/>
            <person name="Van Hoecke F."/>
            <person name="Bernier A.-M."/>
            <person name="Vandamme P."/>
        </authorList>
    </citation>
    <scope>NUCLEOTIDE SEQUENCE [LARGE SCALE GENOMIC DNA]</scope>
    <source>
        <strain evidence="3 4">NML 130210</strain>
    </source>
</reference>
<dbReference type="OrthoDB" id="4424068at2"/>
<organism evidence="3 4">
    <name type="scientific">Corynebacterium oculi</name>
    <dbReference type="NCBI Taxonomy" id="1544416"/>
    <lineage>
        <taxon>Bacteria</taxon>
        <taxon>Bacillati</taxon>
        <taxon>Actinomycetota</taxon>
        <taxon>Actinomycetes</taxon>
        <taxon>Mycobacteriales</taxon>
        <taxon>Corynebacteriaceae</taxon>
        <taxon>Corynebacterium</taxon>
    </lineage>
</organism>
<keyword evidence="2" id="KW-0732">Signal</keyword>
<evidence type="ECO:0000256" key="2">
    <source>
        <dbReference type="SAM" id="SignalP"/>
    </source>
</evidence>
<feature type="chain" id="PRO_5006187169" evidence="2">
    <location>
        <begin position="27"/>
        <end position="104"/>
    </location>
</feature>